<keyword evidence="3" id="KW-1185">Reference proteome</keyword>
<proteinExistence type="predicted"/>
<gene>
    <name evidence="2" type="ORF">FKW44_006003</name>
</gene>
<evidence type="ECO:0000313" key="2">
    <source>
        <dbReference type="EMBL" id="QQP53499.1"/>
    </source>
</evidence>
<reference evidence="3" key="1">
    <citation type="submission" date="2021-01" db="EMBL/GenBank/DDBJ databases">
        <title>Caligus Genome Assembly.</title>
        <authorList>
            <person name="Gallardo-Escarate C."/>
        </authorList>
    </citation>
    <scope>NUCLEOTIDE SEQUENCE [LARGE SCALE GENOMIC DNA]</scope>
</reference>
<protein>
    <submittedName>
        <fullName evidence="2">Uncharacterized protein</fullName>
    </submittedName>
</protein>
<name>A0A7T8KCT8_CALRO</name>
<dbReference type="AlphaFoldDB" id="A0A7T8KCT8"/>
<feature type="region of interest" description="Disordered" evidence="1">
    <location>
        <begin position="102"/>
        <end position="121"/>
    </location>
</feature>
<dbReference type="EMBL" id="CP045893">
    <property type="protein sequence ID" value="QQP53499.1"/>
    <property type="molecule type" value="Genomic_DNA"/>
</dbReference>
<evidence type="ECO:0000313" key="3">
    <source>
        <dbReference type="Proteomes" id="UP000595437"/>
    </source>
</evidence>
<accession>A0A7T8KCT8</accession>
<sequence length="143" mass="15560">MKETLLKAGVDIADVLAQQKVLAMLPPSYNAAEAWPKWVESALRDQAKVAAAASRSQVVGPTSPDPGIGALYKMEGLQLFALWLEEKHPPLEQEAAVFHATSEKENKEAKVIPPPPRQKHVEHVAFTCSRKEKNADISAGRVG</sequence>
<evidence type="ECO:0000256" key="1">
    <source>
        <dbReference type="SAM" id="MobiDB-lite"/>
    </source>
</evidence>
<dbReference type="Proteomes" id="UP000595437">
    <property type="component" value="Chromosome 4"/>
</dbReference>
<organism evidence="2 3">
    <name type="scientific">Caligus rogercresseyi</name>
    <name type="common">Sea louse</name>
    <dbReference type="NCBI Taxonomy" id="217165"/>
    <lineage>
        <taxon>Eukaryota</taxon>
        <taxon>Metazoa</taxon>
        <taxon>Ecdysozoa</taxon>
        <taxon>Arthropoda</taxon>
        <taxon>Crustacea</taxon>
        <taxon>Multicrustacea</taxon>
        <taxon>Hexanauplia</taxon>
        <taxon>Copepoda</taxon>
        <taxon>Siphonostomatoida</taxon>
        <taxon>Caligidae</taxon>
        <taxon>Caligus</taxon>
    </lineage>
</organism>